<dbReference type="SUPFAM" id="SSF55486">
    <property type="entry name" value="Metalloproteases ('zincins'), catalytic domain"/>
    <property type="match status" value="2"/>
</dbReference>
<sequence>MADLTQYKTCAIAVPDSEKNSSVSNETIIGAIGGTPVSSAAHAVVTKLDQLWESGATVTYSFINGTVNQQNKVDKVVLEWFPYANITFQRATVGTLRISFDPKLGSWSYVGKVNQSIASPAATMNLGWVVDNTTISDDDRGVILHEFGHALGLLHEHQSPARNGTITLDEDAVYAYYAATQGWDKATIKSQIIDVYNSTDVSNYSQLDLTSIMMYFMPSAMNLQHVDVPPNHILSDMDKAYMVINYPRPKPHALAPTWTLDYALKVSGVDNATTQDIKNAKGDVTKIRAVFTAFQVAARIKAAGLAPANGVDSSTPNDTSAPADGVNSGVNGTNTNGNSSPNGISNPNGTSNTNGAASGASTPTDTGLIPADKWCGEIAPVPASSTPDGVQHGVVVERILWLPYDTVTYGFMDSADIATDYRKDRVRKAVNLYMQHTSIKFVEVEINKLNLDQPIARSLCKIRIGFGPIQTLTDAVRWGWSFTGKAAIDSAFNGDGGRIGKKWTTTYLGGQALHDDSELSAADLAMANATVYHELGHCMGLKHEHASPQTQIATTESIPDYLAATLFDPSSVMLYSDLPYKKPVGVISTLNQTPSATDLDLLRLLYPDNGSAGGMFAKALEAFRFEAKDKQVLLDKAAAALGDGKSVNPSLVSEMWALIATNLNTHPRLSGGPLSGIETPSGPLNDAGAPVAPGTAPTYQAPGFLLELVTALKQFFNPGGNQMFTLQFPGRFLDQGSYAWDTSVAGIYSNFVKPVAVNEAEFRLVDQLYDLAPNVGGPNGTNLSIVYEQLLNNLLPKYVENGLAKQQDQIRGWLMKDVPMSQWVSDIMKRQQAREQALADAVAVSMGTKSASTSPTGPVTPTPASALAPGIMFDVSSKPTTNGETLNRIELSELLMNEYLYAKQDWEVERDALISQASQADLGTPESQKALNDLTRKLAHITATRQAQLAAKYSDAVVRGYSHTVREYMGYLDIASPAEALQNAKDSLREAAMSSLDGSMKVYPVQLSPIDWFEGLSTSFTMEDLTQDPEVIRMQIDAKSQQLDTLNSQLVSLQMGTKGDPTDLQNKVAAAQTALDSAQSTLSQAYSSNVIAMANTCLDAVGKVDTATLAGKIGVAQSALAQLPAMMDAVQKAQDKLTSSSRALSQMMAALALAEATDTKQQQQQLTLQIQSLTGELKELQTRWQILTSTTGGVAVPAPVDHTNEPVPDIKLPQETTSGGSRWQTIQFTSSSKSRSDVAQAHSDASSQQWSCNLWIASGSGSSSSSSGASSNSSTATDDTIDLAFRATLVTVDRGGWFQPQFFKESKAFYKVNKDISWVDDPDNKINGLLPGFPVAFLIAKDVVVRVTHSTSSSSDTKKVDSASAASSGGFLCFSYSQSSSSNSSATTSNFQAYSNGYIIKIPGPQILGYMIQKTDADETQLMPTALPADFFIPDDEYNNTVNGTQPSKGGELLSS</sequence>
<dbReference type="SMART" id="SM00235">
    <property type="entry name" value="ZnMc"/>
    <property type="match status" value="2"/>
</dbReference>
<evidence type="ECO:0000256" key="1">
    <source>
        <dbReference type="SAM" id="MobiDB-lite"/>
    </source>
</evidence>
<feature type="compositionally biased region" description="Polar residues" evidence="1">
    <location>
        <begin position="1214"/>
        <end position="1223"/>
    </location>
</feature>
<dbReference type="PANTHER" id="PTHR10127:SF850">
    <property type="entry name" value="METALLOENDOPEPTIDASE"/>
    <property type="match status" value="1"/>
</dbReference>
<dbReference type="PANTHER" id="PTHR10127">
    <property type="entry name" value="DISCOIDIN, CUB, EGF, LAMININ , AND ZINC METALLOPROTEASE DOMAIN CONTAINING"/>
    <property type="match status" value="1"/>
</dbReference>
<accession>A0A8H7CQU7</accession>
<dbReference type="OrthoDB" id="291007at2759"/>
<comment type="caution">
    <text evidence="3">The sequence shown here is derived from an EMBL/GenBank/DDBJ whole genome shotgun (WGS) entry which is preliminary data.</text>
</comment>
<feature type="region of interest" description="Disordered" evidence="1">
    <location>
        <begin position="306"/>
        <end position="366"/>
    </location>
</feature>
<dbReference type="EMBL" id="JACAZI010000015">
    <property type="protein sequence ID" value="KAF7344143.1"/>
    <property type="molecule type" value="Genomic_DNA"/>
</dbReference>
<reference evidence="3" key="1">
    <citation type="submission" date="2020-05" db="EMBL/GenBank/DDBJ databases">
        <title>Mycena genomes resolve the evolution of fungal bioluminescence.</title>
        <authorList>
            <person name="Tsai I.J."/>
        </authorList>
    </citation>
    <scope>NUCLEOTIDE SEQUENCE</scope>
    <source>
        <strain evidence="3">CCC161011</strain>
    </source>
</reference>
<gene>
    <name evidence="3" type="ORF">MVEN_01704500</name>
</gene>
<dbReference type="GO" id="GO:0008270">
    <property type="term" value="F:zinc ion binding"/>
    <property type="evidence" value="ECO:0007669"/>
    <property type="project" value="InterPro"/>
</dbReference>
<name>A0A8H7CQU7_9AGAR</name>
<feature type="compositionally biased region" description="Low complexity" evidence="1">
    <location>
        <begin position="325"/>
        <end position="355"/>
    </location>
</feature>
<feature type="domain" description="Peptidase metallopeptidase" evidence="2">
    <location>
        <begin position="397"/>
        <end position="580"/>
    </location>
</feature>
<dbReference type="GO" id="GO:0004222">
    <property type="term" value="F:metalloendopeptidase activity"/>
    <property type="evidence" value="ECO:0007669"/>
    <property type="project" value="InterPro"/>
</dbReference>
<evidence type="ECO:0000313" key="4">
    <source>
        <dbReference type="Proteomes" id="UP000620124"/>
    </source>
</evidence>
<organism evidence="3 4">
    <name type="scientific">Mycena venus</name>
    <dbReference type="NCBI Taxonomy" id="2733690"/>
    <lineage>
        <taxon>Eukaryota</taxon>
        <taxon>Fungi</taxon>
        <taxon>Dikarya</taxon>
        <taxon>Basidiomycota</taxon>
        <taxon>Agaricomycotina</taxon>
        <taxon>Agaricomycetes</taxon>
        <taxon>Agaricomycetidae</taxon>
        <taxon>Agaricales</taxon>
        <taxon>Marasmiineae</taxon>
        <taxon>Mycenaceae</taxon>
        <taxon>Mycena</taxon>
    </lineage>
</organism>
<protein>
    <submittedName>
        <fullName evidence="3">ZnMc domain-containing protein</fullName>
    </submittedName>
</protein>
<dbReference type="Proteomes" id="UP000620124">
    <property type="component" value="Unassembled WGS sequence"/>
</dbReference>
<keyword evidence="4" id="KW-1185">Reference proteome</keyword>
<feature type="region of interest" description="Disordered" evidence="1">
    <location>
        <begin position="1196"/>
        <end position="1223"/>
    </location>
</feature>
<evidence type="ECO:0000259" key="2">
    <source>
        <dbReference type="SMART" id="SM00235"/>
    </source>
</evidence>
<feature type="compositionally biased region" description="Polar residues" evidence="1">
    <location>
        <begin position="311"/>
        <end position="320"/>
    </location>
</feature>
<proteinExistence type="predicted"/>
<dbReference type="Pfam" id="PF01400">
    <property type="entry name" value="Astacin"/>
    <property type="match status" value="1"/>
</dbReference>
<dbReference type="Gene3D" id="3.40.390.10">
    <property type="entry name" value="Collagenase (Catalytic Domain)"/>
    <property type="match status" value="2"/>
</dbReference>
<feature type="domain" description="Peptidase metallopeptidase" evidence="2">
    <location>
        <begin position="48"/>
        <end position="198"/>
    </location>
</feature>
<dbReference type="InterPro" id="IPR006026">
    <property type="entry name" value="Peptidase_Metallo"/>
</dbReference>
<dbReference type="GO" id="GO:0006508">
    <property type="term" value="P:proteolysis"/>
    <property type="evidence" value="ECO:0007669"/>
    <property type="project" value="InterPro"/>
</dbReference>
<dbReference type="InterPro" id="IPR001506">
    <property type="entry name" value="Peptidase_M12A"/>
</dbReference>
<evidence type="ECO:0000313" key="3">
    <source>
        <dbReference type="EMBL" id="KAF7344143.1"/>
    </source>
</evidence>
<dbReference type="InterPro" id="IPR024079">
    <property type="entry name" value="MetalloPept_cat_dom_sf"/>
</dbReference>